<name>A0A1W1I7Q5_9BACT</name>
<dbReference type="Proteomes" id="UP000192042">
    <property type="component" value="Chromosome I"/>
</dbReference>
<organism evidence="2 3">
    <name type="scientific">Nitrospira japonica</name>
    <dbReference type="NCBI Taxonomy" id="1325564"/>
    <lineage>
        <taxon>Bacteria</taxon>
        <taxon>Pseudomonadati</taxon>
        <taxon>Nitrospirota</taxon>
        <taxon>Nitrospiria</taxon>
        <taxon>Nitrospirales</taxon>
        <taxon>Nitrospiraceae</taxon>
        <taxon>Nitrospira</taxon>
    </lineage>
</organism>
<gene>
    <name evidence="2" type="ORF">NSJP_2784</name>
</gene>
<keyword evidence="3" id="KW-1185">Reference proteome</keyword>
<keyword evidence="1" id="KW-1133">Transmembrane helix</keyword>
<dbReference type="KEGG" id="nja:NSJP_2784"/>
<keyword evidence="1" id="KW-0812">Transmembrane</keyword>
<keyword evidence="1" id="KW-0472">Membrane</keyword>
<dbReference type="RefSeq" id="WP_155970171.1">
    <property type="nucleotide sequence ID" value="NZ_LT828648.1"/>
</dbReference>
<evidence type="ECO:0000313" key="2">
    <source>
        <dbReference type="EMBL" id="SLM48951.1"/>
    </source>
</evidence>
<protein>
    <submittedName>
        <fullName evidence="2">Uncharacterized protein</fullName>
    </submittedName>
</protein>
<evidence type="ECO:0000256" key="1">
    <source>
        <dbReference type="SAM" id="Phobius"/>
    </source>
</evidence>
<proteinExistence type="predicted"/>
<dbReference type="EMBL" id="LT828648">
    <property type="protein sequence ID" value="SLM48951.1"/>
    <property type="molecule type" value="Genomic_DNA"/>
</dbReference>
<feature type="transmembrane region" description="Helical" evidence="1">
    <location>
        <begin position="6"/>
        <end position="26"/>
    </location>
</feature>
<evidence type="ECO:0000313" key="3">
    <source>
        <dbReference type="Proteomes" id="UP000192042"/>
    </source>
</evidence>
<reference evidence="2 3" key="1">
    <citation type="submission" date="2017-03" db="EMBL/GenBank/DDBJ databases">
        <authorList>
            <person name="Afonso C.L."/>
            <person name="Miller P.J."/>
            <person name="Scott M.A."/>
            <person name="Spackman E."/>
            <person name="Goraichik I."/>
            <person name="Dimitrov K.M."/>
            <person name="Suarez D.L."/>
            <person name="Swayne D.E."/>
        </authorList>
    </citation>
    <scope>NUCLEOTIDE SEQUENCE [LARGE SCALE GENOMIC DNA]</scope>
    <source>
        <strain evidence="2">Genome sequencing of Nitrospira japonica strain NJ11</strain>
    </source>
</reference>
<accession>A0A1W1I7Q5</accession>
<sequence length="45" mass="5209">MRDVTVWAAWYLFLLAVPLFIVASLVREQVVHRRSGRRTGLLKPS</sequence>
<dbReference type="AlphaFoldDB" id="A0A1W1I7Q5"/>